<dbReference type="NCBIfam" id="NF001987">
    <property type="entry name" value="PRK00782.1"/>
    <property type="match status" value="1"/>
</dbReference>
<reference evidence="3 4" key="1">
    <citation type="submission" date="2022-04" db="EMBL/GenBank/DDBJ databases">
        <title>Complete genome of Methanothermobacter tenebrarum strain RMAS.</title>
        <authorList>
            <person name="Nakamura K."/>
            <person name="Oshima K."/>
            <person name="Hattori M."/>
            <person name="Kamagata Y."/>
            <person name="Takamizawa K."/>
        </authorList>
    </citation>
    <scope>NUCLEOTIDE SEQUENCE [LARGE SCALE GENOMIC DNA]</scope>
    <source>
        <strain evidence="3 4">RMAS</strain>
    </source>
</reference>
<comment type="similarity">
    <text evidence="1 2">Belongs to the MEMO1 family.</text>
</comment>
<dbReference type="CDD" id="cd07361">
    <property type="entry name" value="MEMO_like"/>
    <property type="match status" value="1"/>
</dbReference>
<protein>
    <recommendedName>
        <fullName evidence="2">MEMO1 family protein MTTB_10970</fullName>
    </recommendedName>
</protein>
<evidence type="ECO:0000256" key="2">
    <source>
        <dbReference type="HAMAP-Rule" id="MF_00055"/>
    </source>
</evidence>
<name>A0ABN6PE16_9EURY</name>
<keyword evidence="4" id="KW-1185">Reference proteome</keyword>
<evidence type="ECO:0000313" key="4">
    <source>
        <dbReference type="Proteomes" id="UP000831817"/>
    </source>
</evidence>
<sequence length="277" mass="30193">MKRKPAVAGTFYEAEAEALKKRIKWCFHHQLGPGGIPRIGDKRRLKAVIAPHAGYIYSGPVAAHTYHAVAADGFPETFIILCPNHTGRGSGVSIMPRGEWITPLGPVKIDEELATELLEASGIIDMDESAHLGEHSCEVHLPFLQYFNQEFKIVPICMWMQDLETAKEIGNAITDASPGKDFLVIASTDFTHYEPAEVAYKNDQKVLEAILSLDENSLYERIYQYNVSMCGYGPVAASIIAAKGLGATSGRLLKYATSGDMTGDNSSVVGYASVILE</sequence>
<dbReference type="HAMAP" id="MF_00055">
    <property type="entry name" value="MEMO1"/>
    <property type="match status" value="1"/>
</dbReference>
<accession>A0ABN6PE16</accession>
<dbReference type="Proteomes" id="UP000831817">
    <property type="component" value="Chromosome"/>
</dbReference>
<evidence type="ECO:0000313" key="3">
    <source>
        <dbReference type="EMBL" id="BDH79718.1"/>
    </source>
</evidence>
<proteinExistence type="inferred from homology"/>
<evidence type="ECO:0000256" key="1">
    <source>
        <dbReference type="ARBA" id="ARBA00006315"/>
    </source>
</evidence>
<organism evidence="3 4">
    <name type="scientific">Methanothermobacter tenebrarum</name>
    <dbReference type="NCBI Taxonomy" id="680118"/>
    <lineage>
        <taxon>Archaea</taxon>
        <taxon>Methanobacteriati</taxon>
        <taxon>Methanobacteriota</taxon>
        <taxon>Methanomada group</taxon>
        <taxon>Methanobacteria</taxon>
        <taxon>Methanobacteriales</taxon>
        <taxon>Methanobacteriaceae</taxon>
        <taxon>Methanothermobacter</taxon>
    </lineage>
</organism>
<gene>
    <name evidence="3" type="ORF">MTTB_10970</name>
</gene>
<dbReference type="EMBL" id="AP025698">
    <property type="protein sequence ID" value="BDH79718.1"/>
    <property type="molecule type" value="Genomic_DNA"/>
</dbReference>
<dbReference type="Gene3D" id="3.40.830.10">
    <property type="entry name" value="LigB-like"/>
    <property type="match status" value="1"/>
</dbReference>
<dbReference type="PANTHER" id="PTHR11060">
    <property type="entry name" value="PROTEIN MEMO1"/>
    <property type="match status" value="1"/>
</dbReference>
<dbReference type="PANTHER" id="PTHR11060:SF0">
    <property type="entry name" value="PROTEIN MEMO1"/>
    <property type="match status" value="1"/>
</dbReference>
<dbReference type="GeneID" id="71965620"/>
<dbReference type="Pfam" id="PF01875">
    <property type="entry name" value="Memo"/>
    <property type="match status" value="1"/>
</dbReference>
<dbReference type="RefSeq" id="WP_248564051.1">
    <property type="nucleotide sequence ID" value="NZ_AP025698.1"/>
</dbReference>
<dbReference type="NCBIfam" id="TIGR04336">
    <property type="entry name" value="AmmeMemoSam_B"/>
    <property type="match status" value="1"/>
</dbReference>
<dbReference type="InterPro" id="IPR002737">
    <property type="entry name" value="MEMO1_fam"/>
</dbReference>